<reference evidence="9 10" key="1">
    <citation type="journal article" date="2018" name="Front. Microbiol.">
        <title>Genome-Wide Analysis of Corynespora cassiicola Leaf Fall Disease Putative Effectors.</title>
        <authorList>
            <person name="Lopez D."/>
            <person name="Ribeiro S."/>
            <person name="Label P."/>
            <person name="Fumanal B."/>
            <person name="Venisse J.S."/>
            <person name="Kohler A."/>
            <person name="de Oliveira R.R."/>
            <person name="Labutti K."/>
            <person name="Lipzen A."/>
            <person name="Lail K."/>
            <person name="Bauer D."/>
            <person name="Ohm R.A."/>
            <person name="Barry K.W."/>
            <person name="Spatafora J."/>
            <person name="Grigoriev I.V."/>
            <person name="Martin F.M."/>
            <person name="Pujade-Renaud V."/>
        </authorList>
    </citation>
    <scope>NUCLEOTIDE SEQUENCE [LARGE SCALE GENOMIC DNA]</scope>
    <source>
        <strain evidence="9 10">Philippines</strain>
    </source>
</reference>
<dbReference type="Pfam" id="PF13632">
    <property type="entry name" value="Glyco_trans_2_3"/>
    <property type="match status" value="1"/>
</dbReference>
<evidence type="ECO:0000256" key="4">
    <source>
        <dbReference type="ARBA" id="ARBA00022676"/>
    </source>
</evidence>
<keyword evidence="3" id="KW-1003">Cell membrane</keyword>
<evidence type="ECO:0000259" key="8">
    <source>
        <dbReference type="Pfam" id="PF13632"/>
    </source>
</evidence>
<feature type="transmembrane region" description="Helical" evidence="7">
    <location>
        <begin position="523"/>
        <end position="545"/>
    </location>
</feature>
<evidence type="ECO:0000256" key="5">
    <source>
        <dbReference type="ARBA" id="ARBA00022679"/>
    </source>
</evidence>
<comment type="similarity">
    <text evidence="2">Belongs to the NodC/HAS family.</text>
</comment>
<keyword evidence="10" id="KW-1185">Reference proteome</keyword>
<dbReference type="SUPFAM" id="SSF53448">
    <property type="entry name" value="Nucleotide-diphospho-sugar transferases"/>
    <property type="match status" value="1"/>
</dbReference>
<dbReference type="OrthoDB" id="9876900at2759"/>
<dbReference type="STRING" id="1448308.A0A2T2NR22"/>
<name>A0A2T2NR22_CORCC</name>
<dbReference type="GO" id="GO:0050501">
    <property type="term" value="F:hyaluronan synthase activity"/>
    <property type="evidence" value="ECO:0007669"/>
    <property type="project" value="TreeGrafter"/>
</dbReference>
<comment type="subcellular location">
    <subcellularLocation>
        <location evidence="1">Cell membrane</location>
    </subcellularLocation>
</comment>
<dbReference type="GO" id="GO:0085029">
    <property type="term" value="P:extracellular matrix assembly"/>
    <property type="evidence" value="ECO:0007669"/>
    <property type="project" value="TreeGrafter"/>
</dbReference>
<dbReference type="GO" id="GO:0005886">
    <property type="term" value="C:plasma membrane"/>
    <property type="evidence" value="ECO:0007669"/>
    <property type="project" value="UniProtKB-SubCell"/>
</dbReference>
<evidence type="ECO:0000256" key="1">
    <source>
        <dbReference type="ARBA" id="ARBA00004236"/>
    </source>
</evidence>
<dbReference type="EMBL" id="KZ678135">
    <property type="protein sequence ID" value="PSN67538.1"/>
    <property type="molecule type" value="Genomic_DNA"/>
</dbReference>
<dbReference type="PANTHER" id="PTHR22913">
    <property type="entry name" value="HYALURONAN SYNTHASE"/>
    <property type="match status" value="1"/>
</dbReference>
<keyword evidence="7" id="KW-0812">Transmembrane</keyword>
<organism evidence="9 10">
    <name type="scientific">Corynespora cassiicola Philippines</name>
    <dbReference type="NCBI Taxonomy" id="1448308"/>
    <lineage>
        <taxon>Eukaryota</taxon>
        <taxon>Fungi</taxon>
        <taxon>Dikarya</taxon>
        <taxon>Ascomycota</taxon>
        <taxon>Pezizomycotina</taxon>
        <taxon>Dothideomycetes</taxon>
        <taxon>Pleosporomycetidae</taxon>
        <taxon>Pleosporales</taxon>
        <taxon>Corynesporascaceae</taxon>
        <taxon>Corynespora</taxon>
    </lineage>
</organism>
<dbReference type="Proteomes" id="UP000240883">
    <property type="component" value="Unassembled WGS sequence"/>
</dbReference>
<evidence type="ECO:0000256" key="6">
    <source>
        <dbReference type="ARBA" id="ARBA00023136"/>
    </source>
</evidence>
<keyword evidence="7" id="KW-1133">Transmembrane helix</keyword>
<dbReference type="AlphaFoldDB" id="A0A2T2NR22"/>
<gene>
    <name evidence="9" type="ORF">BS50DRAFT_668049</name>
</gene>
<evidence type="ECO:0000256" key="3">
    <source>
        <dbReference type="ARBA" id="ARBA00022475"/>
    </source>
</evidence>
<keyword evidence="6 7" id="KW-0472">Membrane</keyword>
<sequence length="576" mass="63888">MNTEYSKPDATLPSRLTFLIKSLFQVLFNIIVIYLIFFSGNRVFFGYPLFAEGLIQAGASQFNRWIMLSRKKAADAATSQDLTKRKAECIASVVGYREDADVFKKCLESYASNYDQRHAAICVGIDGNEAEDYKMCIVAEEQVFGPRLATIYLEESFGHIFRIMQEAAMISEKTPTSSDINDHIMSTLISKATNILQAHDALYCSSQEPQPICIVQPHHSKKEIMFTTFIFNIALARANNVDFVWSSDSDSWVYPRTIEMTIDCMSTDEKLAGSCCLMEIHNAHLSMIATAVAATYEADMANTGGLLSSCDSTDCQPGPCAAFRAEALQKVLIPWFDQTVLGMRPLVNDDRHLTTRLLLAGYKVNFNPTVSVATDTPPTLPKWIIQQVRWSRATAVESLCYPKVYLQRHPILGIFSFRRIALPIINFAVVARYLTTGVGGSFSSIQDIALRMLVVGLYASFTNWRGVKGFVLHTLSPLVMQVPQTAFLFWATVTMFDNHWGTPMRSSNEQGKGSKRSFLSQNFGSLFVTTVWVSMVVGAFCRWVATTWALVVPMYAAAGGFVGAAGLFGFAIAAGM</sequence>
<dbReference type="Gene3D" id="3.90.550.10">
    <property type="entry name" value="Spore Coat Polysaccharide Biosynthesis Protein SpsA, Chain A"/>
    <property type="match status" value="1"/>
</dbReference>
<protein>
    <recommendedName>
        <fullName evidence="8">Glycosyltransferase 2-like domain-containing protein</fullName>
    </recommendedName>
</protein>
<feature type="domain" description="Glycosyltransferase 2-like" evidence="8">
    <location>
        <begin position="248"/>
        <end position="458"/>
    </location>
</feature>
<evidence type="ECO:0000256" key="2">
    <source>
        <dbReference type="ARBA" id="ARBA00006782"/>
    </source>
</evidence>
<evidence type="ECO:0000256" key="7">
    <source>
        <dbReference type="SAM" id="Phobius"/>
    </source>
</evidence>
<dbReference type="PANTHER" id="PTHR22913:SF12">
    <property type="entry name" value="MANNURONAN SYNTHASE"/>
    <property type="match status" value="1"/>
</dbReference>
<feature type="transmembrane region" description="Helical" evidence="7">
    <location>
        <begin position="16"/>
        <end position="37"/>
    </location>
</feature>
<keyword evidence="5" id="KW-0808">Transferase</keyword>
<evidence type="ECO:0000313" key="10">
    <source>
        <dbReference type="Proteomes" id="UP000240883"/>
    </source>
</evidence>
<proteinExistence type="inferred from homology"/>
<dbReference type="InterPro" id="IPR001173">
    <property type="entry name" value="Glyco_trans_2-like"/>
</dbReference>
<evidence type="ECO:0000313" key="9">
    <source>
        <dbReference type="EMBL" id="PSN67538.1"/>
    </source>
</evidence>
<keyword evidence="4" id="KW-0328">Glycosyltransferase</keyword>
<dbReference type="GO" id="GO:0030213">
    <property type="term" value="P:hyaluronan biosynthetic process"/>
    <property type="evidence" value="ECO:0007669"/>
    <property type="project" value="TreeGrafter"/>
</dbReference>
<feature type="transmembrane region" description="Helical" evidence="7">
    <location>
        <begin position="551"/>
        <end position="574"/>
    </location>
</feature>
<dbReference type="InterPro" id="IPR029044">
    <property type="entry name" value="Nucleotide-diphossugar_trans"/>
</dbReference>
<accession>A0A2T2NR22</accession>